<reference evidence="1 2" key="1">
    <citation type="journal article" date="2021" name="Elife">
        <title>Chloroplast acquisition without the gene transfer in kleptoplastic sea slugs, Plakobranchus ocellatus.</title>
        <authorList>
            <person name="Maeda T."/>
            <person name="Takahashi S."/>
            <person name="Yoshida T."/>
            <person name="Shimamura S."/>
            <person name="Takaki Y."/>
            <person name="Nagai Y."/>
            <person name="Toyoda A."/>
            <person name="Suzuki Y."/>
            <person name="Arimoto A."/>
            <person name="Ishii H."/>
            <person name="Satoh N."/>
            <person name="Nishiyama T."/>
            <person name="Hasebe M."/>
            <person name="Maruyama T."/>
            <person name="Minagawa J."/>
            <person name="Obokata J."/>
            <person name="Shigenobu S."/>
        </authorList>
    </citation>
    <scope>NUCLEOTIDE SEQUENCE [LARGE SCALE GENOMIC DNA]</scope>
</reference>
<organism evidence="1 2">
    <name type="scientific">Plakobranchus ocellatus</name>
    <dbReference type="NCBI Taxonomy" id="259542"/>
    <lineage>
        <taxon>Eukaryota</taxon>
        <taxon>Metazoa</taxon>
        <taxon>Spiralia</taxon>
        <taxon>Lophotrochozoa</taxon>
        <taxon>Mollusca</taxon>
        <taxon>Gastropoda</taxon>
        <taxon>Heterobranchia</taxon>
        <taxon>Euthyneura</taxon>
        <taxon>Panpulmonata</taxon>
        <taxon>Sacoglossa</taxon>
        <taxon>Placobranchoidea</taxon>
        <taxon>Plakobranchidae</taxon>
        <taxon>Plakobranchus</taxon>
    </lineage>
</organism>
<dbReference type="AlphaFoldDB" id="A0AAV4C160"/>
<sequence>MLIIVDGHSVNEAQESTVYPHQTLPWLPASRLLGADVGITSGEGRAWPRPGGEVQRLPDLASPAPVIETRPITHRSHWFLHQTAITGEWVGLNRKFGRVSAARDGDRLGWTNVGGACVVRRAFGWHH</sequence>
<evidence type="ECO:0000313" key="2">
    <source>
        <dbReference type="Proteomes" id="UP000735302"/>
    </source>
</evidence>
<proteinExistence type="predicted"/>
<comment type="caution">
    <text evidence="1">The sequence shown here is derived from an EMBL/GenBank/DDBJ whole genome shotgun (WGS) entry which is preliminary data.</text>
</comment>
<dbReference type="Proteomes" id="UP000735302">
    <property type="component" value="Unassembled WGS sequence"/>
</dbReference>
<accession>A0AAV4C160</accession>
<name>A0AAV4C160_9GAST</name>
<protein>
    <submittedName>
        <fullName evidence="1">Uncharacterized protein</fullName>
    </submittedName>
</protein>
<gene>
    <name evidence="1" type="ORF">PoB_005274400</name>
</gene>
<dbReference type="EMBL" id="BLXT01005798">
    <property type="protein sequence ID" value="GFO26239.1"/>
    <property type="molecule type" value="Genomic_DNA"/>
</dbReference>
<evidence type="ECO:0000313" key="1">
    <source>
        <dbReference type="EMBL" id="GFO26239.1"/>
    </source>
</evidence>
<keyword evidence="2" id="KW-1185">Reference proteome</keyword>